<dbReference type="RefSeq" id="WP_002568707.1">
    <property type="nucleotide sequence ID" value="NZ_CABKUK010000004.1"/>
</dbReference>
<evidence type="ECO:0000256" key="1">
    <source>
        <dbReference type="ARBA" id="ARBA00004651"/>
    </source>
</evidence>
<accession>A0A412Z9K5</accession>
<keyword evidence="2" id="KW-0813">Transport</keyword>
<evidence type="ECO:0000256" key="2">
    <source>
        <dbReference type="ARBA" id="ARBA00022448"/>
    </source>
</evidence>
<comment type="caution">
    <text evidence="7">The sequence shown here is derived from an EMBL/GenBank/DDBJ whole genome shotgun (WGS) entry which is preliminary data.</text>
</comment>
<gene>
    <name evidence="7" type="ORF">DWW02_09180</name>
</gene>
<proteinExistence type="predicted"/>
<feature type="domain" description="Major facilitator superfamily (MFS) profile" evidence="6">
    <location>
        <begin position="29"/>
        <end position="422"/>
    </location>
</feature>
<reference evidence="7 8" key="1">
    <citation type="submission" date="2018-08" db="EMBL/GenBank/DDBJ databases">
        <title>A genome reference for cultivated species of the human gut microbiota.</title>
        <authorList>
            <person name="Zou Y."/>
            <person name="Xue W."/>
            <person name="Luo G."/>
        </authorList>
    </citation>
    <scope>NUCLEOTIDE SEQUENCE [LARGE SCALE GENOMIC DNA]</scope>
    <source>
        <strain evidence="7 8">AF14-18</strain>
    </source>
</reference>
<evidence type="ECO:0000256" key="5">
    <source>
        <dbReference type="ARBA" id="ARBA00023136"/>
    </source>
</evidence>
<dbReference type="Proteomes" id="UP000284543">
    <property type="component" value="Unassembled WGS sequence"/>
</dbReference>
<comment type="subcellular location">
    <subcellularLocation>
        <location evidence="1">Cell membrane</location>
        <topology evidence="1">Multi-pass membrane protein</topology>
    </subcellularLocation>
</comment>
<keyword evidence="3" id="KW-0812">Transmembrane</keyword>
<evidence type="ECO:0000313" key="7">
    <source>
        <dbReference type="EMBL" id="RGV76726.1"/>
    </source>
</evidence>
<dbReference type="AlphaFoldDB" id="A0A412Z9K5"/>
<dbReference type="GO" id="GO:0046943">
    <property type="term" value="F:carboxylic acid transmembrane transporter activity"/>
    <property type="evidence" value="ECO:0007669"/>
    <property type="project" value="TreeGrafter"/>
</dbReference>
<dbReference type="KEGG" id="cbol:CGC65_23165"/>
<keyword evidence="5" id="KW-0472">Membrane</keyword>
<dbReference type="SUPFAM" id="SSF103473">
    <property type="entry name" value="MFS general substrate transporter"/>
    <property type="match status" value="1"/>
</dbReference>
<dbReference type="InterPro" id="IPR020846">
    <property type="entry name" value="MFS_dom"/>
</dbReference>
<evidence type="ECO:0000256" key="4">
    <source>
        <dbReference type="ARBA" id="ARBA00022989"/>
    </source>
</evidence>
<organism evidence="7 8">
    <name type="scientific">Enterocloster bolteae</name>
    <dbReference type="NCBI Taxonomy" id="208479"/>
    <lineage>
        <taxon>Bacteria</taxon>
        <taxon>Bacillati</taxon>
        <taxon>Bacillota</taxon>
        <taxon>Clostridia</taxon>
        <taxon>Lachnospirales</taxon>
        <taxon>Lachnospiraceae</taxon>
        <taxon>Enterocloster</taxon>
    </lineage>
</organism>
<sequence>MSAIALNTSEAENEIILGKNLSAGRRSLAFLSIVIVYFFYCYNFMVGTFVKPTMIAEAASGGFGFTLQQSETIFAVMSFGTIPGTIVFGILNAKIGKKYTLIVVASLIALTTFLPMMTPGSYQVWLVSRLITGGTLGGVFGCAMPLVTELFPQKYRGKLAAVLTSLFSLAMIFGGQLYSFMGDSNWQVLMYTAIIPPAVGAVMIFLFVPNDYQNTRQLNEVSKQQNEKISYLNMYKGKYLWIGLGVILLSGANFTAYSAFSNNATTYLRNSLGLSAAVAGGIYSLQGIGQLIGYNIWGFISDRFGRKKPLIGMALSAVFVFLFMRLGAGNITQLKLVSVFLGFAVGFSGAWGAYYTELFPQKFSALSSGISFNGGRIISTFAIPAIAGLGSAAAGMQGIFMVSMAVFVAGAVIWMFLPETYQKNEKAADNE</sequence>
<name>A0A412Z9K5_9FIRM</name>
<dbReference type="PANTHER" id="PTHR23508:SF10">
    <property type="entry name" value="CARBOXYLIC ACID TRANSPORTER PROTEIN HOMOLOG"/>
    <property type="match status" value="1"/>
</dbReference>
<dbReference type="GO" id="GO:0005886">
    <property type="term" value="C:plasma membrane"/>
    <property type="evidence" value="ECO:0007669"/>
    <property type="project" value="UniProtKB-SubCell"/>
</dbReference>
<dbReference type="CDD" id="cd17316">
    <property type="entry name" value="MFS_SV2_like"/>
    <property type="match status" value="1"/>
</dbReference>
<evidence type="ECO:0000313" key="8">
    <source>
        <dbReference type="Proteomes" id="UP000284543"/>
    </source>
</evidence>
<keyword evidence="4" id="KW-1133">Transmembrane helix</keyword>
<dbReference type="EMBL" id="QRZM01000003">
    <property type="protein sequence ID" value="RGV76726.1"/>
    <property type="molecule type" value="Genomic_DNA"/>
</dbReference>
<dbReference type="PANTHER" id="PTHR23508">
    <property type="entry name" value="CARBOXYLIC ACID TRANSPORTER PROTEIN HOMOLOG"/>
    <property type="match status" value="1"/>
</dbReference>
<evidence type="ECO:0000259" key="6">
    <source>
        <dbReference type="PROSITE" id="PS50850"/>
    </source>
</evidence>
<dbReference type="InterPro" id="IPR011701">
    <property type="entry name" value="MFS"/>
</dbReference>
<dbReference type="PROSITE" id="PS50850">
    <property type="entry name" value="MFS"/>
    <property type="match status" value="1"/>
</dbReference>
<evidence type="ECO:0000256" key="3">
    <source>
        <dbReference type="ARBA" id="ARBA00022692"/>
    </source>
</evidence>
<dbReference type="Pfam" id="PF07690">
    <property type="entry name" value="MFS_1"/>
    <property type="match status" value="1"/>
</dbReference>
<protein>
    <submittedName>
        <fullName evidence="7">MFS transporter</fullName>
    </submittedName>
</protein>
<dbReference type="InterPro" id="IPR036259">
    <property type="entry name" value="MFS_trans_sf"/>
</dbReference>
<dbReference type="Gene3D" id="1.20.1250.20">
    <property type="entry name" value="MFS general substrate transporter like domains"/>
    <property type="match status" value="2"/>
</dbReference>